<comment type="caution">
    <text evidence="2">The sequence shown here is derived from an EMBL/GenBank/DDBJ whole genome shotgun (WGS) entry which is preliminary data.</text>
</comment>
<dbReference type="Gene3D" id="3.90.550.10">
    <property type="entry name" value="Spore Coat Polysaccharide Biosynthesis Protein SpsA, Chain A"/>
    <property type="match status" value="1"/>
</dbReference>
<protein>
    <recommendedName>
        <fullName evidence="1">Glycosyltransferase 2-like domain-containing protein</fullName>
    </recommendedName>
</protein>
<gene>
    <name evidence="2" type="ORF">CGZ75_15090</name>
</gene>
<dbReference type="EMBL" id="NMUQ01000002">
    <property type="protein sequence ID" value="OXM14279.1"/>
    <property type="molecule type" value="Genomic_DNA"/>
</dbReference>
<reference evidence="2 3" key="1">
    <citation type="submission" date="2017-07" db="EMBL/GenBank/DDBJ databases">
        <title>Paenibacillus herberti R33 genome sequencing and assembly.</title>
        <authorList>
            <person name="Su W."/>
        </authorList>
    </citation>
    <scope>NUCLEOTIDE SEQUENCE [LARGE SCALE GENOMIC DNA]</scope>
    <source>
        <strain evidence="2 3">R33</strain>
    </source>
</reference>
<proteinExistence type="predicted"/>
<dbReference type="Pfam" id="PF00535">
    <property type="entry name" value="Glycos_transf_2"/>
    <property type="match status" value="1"/>
</dbReference>
<dbReference type="InterPro" id="IPR050834">
    <property type="entry name" value="Glycosyltransf_2"/>
</dbReference>
<evidence type="ECO:0000259" key="1">
    <source>
        <dbReference type="Pfam" id="PF00535"/>
    </source>
</evidence>
<evidence type="ECO:0000313" key="2">
    <source>
        <dbReference type="EMBL" id="OXM14279.1"/>
    </source>
</evidence>
<dbReference type="SUPFAM" id="SSF53448">
    <property type="entry name" value="Nucleotide-diphospho-sugar transferases"/>
    <property type="match status" value="1"/>
</dbReference>
<keyword evidence="3" id="KW-1185">Reference proteome</keyword>
<name>A0A229NXC8_9BACL</name>
<feature type="domain" description="Glycosyltransferase 2-like" evidence="1">
    <location>
        <begin position="14"/>
        <end position="129"/>
    </location>
</feature>
<dbReference type="AlphaFoldDB" id="A0A229NXC8"/>
<evidence type="ECO:0000313" key="3">
    <source>
        <dbReference type="Proteomes" id="UP000215145"/>
    </source>
</evidence>
<accession>A0A229NXC8</accession>
<dbReference type="Proteomes" id="UP000215145">
    <property type="component" value="Unassembled WGS sequence"/>
</dbReference>
<dbReference type="InterPro" id="IPR029044">
    <property type="entry name" value="Nucleotide-diphossugar_trans"/>
</dbReference>
<dbReference type="PANTHER" id="PTHR43685:SF2">
    <property type="entry name" value="GLYCOSYLTRANSFERASE 2-LIKE DOMAIN-CONTAINING PROTEIN"/>
    <property type="match status" value="1"/>
</dbReference>
<sequence>MPIRRYLTLSIQISVIIPSRNKFPQNLLTLFSLENQTLPPYQYEVILIDDASSDATSTIPELWKFPFRLRLLRLQANLGRPAARNAGIRMAKGKILIFLDAEILVEPGFLESHLLLHQQDNRLLASGVLTMKGAYTQLDPGFNEVQLQEAYTLLKPQPAFHPAYEKFIKTGQGQLLLGREDIKKGVYRQLAVQKVHEALYEDEILQRHGDRLQGFHLPWLISHTGNLSVARTAFQQHGYFEEYSGYGWDDLEFGYRLFRQGYRFAHIRYPFTYHQEHPVSPSVGNEAHTNFYLFQQKYRQISLLVLLLLYIPSPMSFHQVNLVLDEIYRLDAESVGLYLPLIGVMRSMLEAAGYLLRFGQPISHLLTHAGLPPDSVKRADFEAQRSALAASGRWSMLGEALNRLLAL</sequence>
<dbReference type="CDD" id="cd00761">
    <property type="entry name" value="Glyco_tranf_GTA_type"/>
    <property type="match status" value="1"/>
</dbReference>
<dbReference type="OrthoDB" id="9812302at2"/>
<organism evidence="2 3">
    <name type="scientific">Paenibacillus herberti</name>
    <dbReference type="NCBI Taxonomy" id="1619309"/>
    <lineage>
        <taxon>Bacteria</taxon>
        <taxon>Bacillati</taxon>
        <taxon>Bacillota</taxon>
        <taxon>Bacilli</taxon>
        <taxon>Bacillales</taxon>
        <taxon>Paenibacillaceae</taxon>
        <taxon>Paenibacillus</taxon>
    </lineage>
</organism>
<dbReference type="InterPro" id="IPR001173">
    <property type="entry name" value="Glyco_trans_2-like"/>
</dbReference>
<dbReference type="PANTHER" id="PTHR43685">
    <property type="entry name" value="GLYCOSYLTRANSFERASE"/>
    <property type="match status" value="1"/>
</dbReference>